<dbReference type="Proteomes" id="UP001385499">
    <property type="component" value="Unassembled WGS sequence"/>
</dbReference>
<accession>A0ABU8TPN9</accession>
<protein>
    <submittedName>
        <fullName evidence="1">Capsular biosynthesis protein</fullName>
    </submittedName>
</protein>
<organism evidence="1 2">
    <name type="scientific">Roseibium algae</name>
    <dbReference type="NCBI Taxonomy" id="3123038"/>
    <lineage>
        <taxon>Bacteria</taxon>
        <taxon>Pseudomonadati</taxon>
        <taxon>Pseudomonadota</taxon>
        <taxon>Alphaproteobacteria</taxon>
        <taxon>Hyphomicrobiales</taxon>
        <taxon>Stappiaceae</taxon>
        <taxon>Roseibium</taxon>
    </lineage>
</organism>
<keyword evidence="2" id="KW-1185">Reference proteome</keyword>
<name>A0ABU8TPN9_9HYPH</name>
<comment type="caution">
    <text evidence="1">The sequence shown here is derived from an EMBL/GenBank/DDBJ whole genome shotgun (WGS) entry which is preliminary data.</text>
</comment>
<dbReference type="RefSeq" id="WP_340276502.1">
    <property type="nucleotide sequence ID" value="NZ_JBAKIA010000015.1"/>
</dbReference>
<reference evidence="1 2" key="1">
    <citation type="submission" date="2024-02" db="EMBL/GenBank/DDBJ databases">
        <title>Roseibium algae sp. nov., isolated from marine alga (Grateloupia sp.), showing potential in myo-inositol conversion.</title>
        <authorList>
            <person name="Wang Y."/>
        </authorList>
    </citation>
    <scope>NUCLEOTIDE SEQUENCE [LARGE SCALE GENOMIC DNA]</scope>
    <source>
        <strain evidence="1 2">H3510</strain>
    </source>
</reference>
<evidence type="ECO:0000313" key="1">
    <source>
        <dbReference type="EMBL" id="MEJ8476133.1"/>
    </source>
</evidence>
<dbReference type="CDD" id="cd16441">
    <property type="entry name" value="beta_Kdo_transferase_KpsS"/>
    <property type="match status" value="1"/>
</dbReference>
<dbReference type="InterPro" id="IPR007833">
    <property type="entry name" value="Capsule_polysaccharide_synth"/>
</dbReference>
<dbReference type="Pfam" id="PF05159">
    <property type="entry name" value="Capsule_synth"/>
    <property type="match status" value="1"/>
</dbReference>
<proteinExistence type="predicted"/>
<gene>
    <name evidence="1" type="ORF">V6575_18735</name>
</gene>
<dbReference type="EMBL" id="JBAKIA010000015">
    <property type="protein sequence ID" value="MEJ8476133.1"/>
    <property type="molecule type" value="Genomic_DNA"/>
</dbReference>
<evidence type="ECO:0000313" key="2">
    <source>
        <dbReference type="Proteomes" id="UP001385499"/>
    </source>
</evidence>
<sequence>MLGEDKAFQETADRQVLFLQGPLSPLYRLLGRQLKQAGCRVYRINLCAGDWLHWNGSDARSFKGKPQDWPAYVSGVMDELGITDLVLHADQRIYHKMAIAEANARGVRVFVTELGLLRSGWMTLEREGLATLSRFPADPAAVRGISRSAGEVDFTPMYPKSTALEIIPDVIYNLTNVFLKPLYPSYQRHTLYPPILEYLRGGWRLFREGARNRKVEVQLDELLLQDQPYFIFPLQLEGDFQLRAHSPYKSFSEVIDTILVSFAEHAPKAAWLVLKSHPLDAGFENWPIVVRKLAQEYRISDRIIFLDGGRLDHLFSKTSGLVTLNSTAGLEAMQCGVPVKTLVPAHYDIAGMTHSGDLATFWKRPEKPDESLVRDYLKAIAATVQVRGSIHNSEGIDAAAQNMAKRILEFSVNEPGGFCDQPPRLAKARALGVPL</sequence>